<keyword evidence="1" id="KW-0240">DNA-directed RNA polymerase</keyword>
<sequence>MELHQAIQCPQCSNENFLAKYESTYVYSYKIESDDTKNAVDNTLPFMFDNREQKNAKQYIECRDCGAQYPCHFTLDSEQVDFTIVQKALRGDYAENPEFFG</sequence>
<dbReference type="RefSeq" id="WP_204404233.1">
    <property type="nucleotide sequence ID" value="NZ_JAFBEE010000028.1"/>
</dbReference>
<dbReference type="GO" id="GO:0000428">
    <property type="term" value="C:DNA-directed RNA polymerase complex"/>
    <property type="evidence" value="ECO:0007669"/>
    <property type="project" value="UniProtKB-KW"/>
</dbReference>
<gene>
    <name evidence="1" type="ORF">JOC73_002809</name>
</gene>
<keyword evidence="2" id="KW-1185">Reference proteome</keyword>
<accession>A0ABS2NTN7</accession>
<dbReference type="Proteomes" id="UP001314796">
    <property type="component" value="Unassembled WGS sequence"/>
</dbReference>
<evidence type="ECO:0000313" key="1">
    <source>
        <dbReference type="EMBL" id="MBM7616227.1"/>
    </source>
</evidence>
<reference evidence="1 2" key="1">
    <citation type="submission" date="2021-01" db="EMBL/GenBank/DDBJ databases">
        <title>Genomic Encyclopedia of Type Strains, Phase IV (KMG-IV): sequencing the most valuable type-strain genomes for metagenomic binning, comparative biology and taxonomic classification.</title>
        <authorList>
            <person name="Goeker M."/>
        </authorList>
    </citation>
    <scope>NUCLEOTIDE SEQUENCE [LARGE SCALE GENOMIC DNA]</scope>
    <source>
        <strain evidence="1 2">DSM 25890</strain>
    </source>
</reference>
<proteinExistence type="predicted"/>
<protein>
    <submittedName>
        <fullName evidence="1">DNA-directed RNA polymerase subunit RPC12/RpoP</fullName>
    </submittedName>
</protein>
<organism evidence="1 2">
    <name type="scientific">Alkaliphilus hydrothermalis</name>
    <dbReference type="NCBI Taxonomy" id="1482730"/>
    <lineage>
        <taxon>Bacteria</taxon>
        <taxon>Bacillati</taxon>
        <taxon>Bacillota</taxon>
        <taxon>Clostridia</taxon>
        <taxon>Peptostreptococcales</taxon>
        <taxon>Natronincolaceae</taxon>
        <taxon>Alkaliphilus</taxon>
    </lineage>
</organism>
<dbReference type="EMBL" id="JAFBEE010000028">
    <property type="protein sequence ID" value="MBM7616227.1"/>
    <property type="molecule type" value="Genomic_DNA"/>
</dbReference>
<evidence type="ECO:0000313" key="2">
    <source>
        <dbReference type="Proteomes" id="UP001314796"/>
    </source>
</evidence>
<comment type="caution">
    <text evidence="1">The sequence shown here is derived from an EMBL/GenBank/DDBJ whole genome shotgun (WGS) entry which is preliminary data.</text>
</comment>
<name>A0ABS2NTN7_9FIRM</name>
<keyword evidence="1" id="KW-0804">Transcription</keyword>